<dbReference type="InterPro" id="IPR016163">
    <property type="entry name" value="Ald_DH_C"/>
</dbReference>
<gene>
    <name evidence="7" type="ORF">ACFFH4_16155</name>
</gene>
<dbReference type="InterPro" id="IPR016162">
    <property type="entry name" value="Ald_DH_N"/>
</dbReference>
<evidence type="ECO:0000256" key="3">
    <source>
        <dbReference type="ARBA" id="ARBA00023027"/>
    </source>
</evidence>
<dbReference type="Proteomes" id="UP001589833">
    <property type="component" value="Unassembled WGS sequence"/>
</dbReference>
<proteinExistence type="inferred from homology"/>
<dbReference type="EMBL" id="JBHLTR010000030">
    <property type="protein sequence ID" value="MFC0560524.1"/>
    <property type="molecule type" value="Genomic_DNA"/>
</dbReference>
<feature type="non-terminal residue" evidence="7">
    <location>
        <position position="1"/>
    </location>
</feature>
<dbReference type="InterPro" id="IPR016161">
    <property type="entry name" value="Ald_DH/histidinol_DH"/>
</dbReference>
<dbReference type="Gene3D" id="3.40.309.10">
    <property type="entry name" value="Aldehyde Dehydrogenase, Chain A, domain 2"/>
    <property type="match status" value="1"/>
</dbReference>
<accession>A0ABV6NJD4</accession>
<dbReference type="RefSeq" id="WP_390186833.1">
    <property type="nucleotide sequence ID" value="NZ_JBHLTR010000030.1"/>
</dbReference>
<dbReference type="Pfam" id="PF00171">
    <property type="entry name" value="Aldedh"/>
    <property type="match status" value="1"/>
</dbReference>
<protein>
    <submittedName>
        <fullName evidence="7">Aldehyde dehydrogenase family protein</fullName>
    </submittedName>
</protein>
<evidence type="ECO:0000256" key="5">
    <source>
        <dbReference type="RuleBase" id="RU003345"/>
    </source>
</evidence>
<keyword evidence="2 5" id="KW-0560">Oxidoreductase</keyword>
<keyword evidence="8" id="KW-1185">Reference proteome</keyword>
<feature type="active site" evidence="4">
    <location>
        <position position="75"/>
    </location>
</feature>
<dbReference type="PANTHER" id="PTHR42986:SF1">
    <property type="entry name" value="BENZALDEHYDE DEHYDROGENASE YFMT"/>
    <property type="match status" value="1"/>
</dbReference>
<evidence type="ECO:0000313" key="8">
    <source>
        <dbReference type="Proteomes" id="UP001589833"/>
    </source>
</evidence>
<feature type="domain" description="Aldehyde dehydrogenase" evidence="6">
    <location>
        <begin position="10"/>
        <end position="296"/>
    </location>
</feature>
<dbReference type="InterPro" id="IPR015590">
    <property type="entry name" value="Aldehyde_DH_dom"/>
</dbReference>
<evidence type="ECO:0000256" key="2">
    <source>
        <dbReference type="ARBA" id="ARBA00023002"/>
    </source>
</evidence>
<dbReference type="PROSITE" id="PS00687">
    <property type="entry name" value="ALDEHYDE_DEHYDR_GLU"/>
    <property type="match status" value="1"/>
</dbReference>
<evidence type="ECO:0000256" key="4">
    <source>
        <dbReference type="PROSITE-ProRule" id="PRU10007"/>
    </source>
</evidence>
<comment type="similarity">
    <text evidence="1 5">Belongs to the aldehyde dehydrogenase family.</text>
</comment>
<sequence>DIQVGLSGGAIIAKAFEVAGLPAGVLNVIQTDVEEIGDDMLNNPNYQLVSFTGSTAVGRHIGEIAGRNLKRVALELGGNSPFIVLSDADVDRAVDAAIFGKFIHQGQICMIINRMIVHQDKHDEFVQKFVEKAKELPYGDTSDPKTVIGPLVNARQMEKALNFIEQAKREGATVALEGERIGNVLTPFVLTDIDNSSEIAQSELFAPIATIIKAKSDEEAIELANDTQHGLSSAIFTSDLERGEELALQIDSGMSHINDQTVNDAPHIPFGGNKASGLGRFGNPWVVEEFTTTKWVSVQTKYRQFAF</sequence>
<evidence type="ECO:0000259" key="6">
    <source>
        <dbReference type="Pfam" id="PF00171"/>
    </source>
</evidence>
<dbReference type="PANTHER" id="PTHR42986">
    <property type="entry name" value="BENZALDEHYDE DEHYDROGENASE YFMT"/>
    <property type="match status" value="1"/>
</dbReference>
<reference evidence="7 8" key="1">
    <citation type="submission" date="2024-09" db="EMBL/GenBank/DDBJ databases">
        <authorList>
            <person name="Sun Q."/>
            <person name="Mori K."/>
        </authorList>
    </citation>
    <scope>NUCLEOTIDE SEQUENCE [LARGE SCALE GENOMIC DNA]</scope>
    <source>
        <strain evidence="7 8">NCAIM B.02301</strain>
    </source>
</reference>
<evidence type="ECO:0000313" key="7">
    <source>
        <dbReference type="EMBL" id="MFC0560524.1"/>
    </source>
</evidence>
<evidence type="ECO:0000256" key="1">
    <source>
        <dbReference type="ARBA" id="ARBA00009986"/>
    </source>
</evidence>
<dbReference type="Gene3D" id="3.40.605.10">
    <property type="entry name" value="Aldehyde Dehydrogenase, Chain A, domain 1"/>
    <property type="match status" value="1"/>
</dbReference>
<organism evidence="7 8">
    <name type="scientific">Halalkalibacter alkalisediminis</name>
    <dbReference type="NCBI Taxonomy" id="935616"/>
    <lineage>
        <taxon>Bacteria</taxon>
        <taxon>Bacillati</taxon>
        <taxon>Bacillota</taxon>
        <taxon>Bacilli</taxon>
        <taxon>Bacillales</taxon>
        <taxon>Bacillaceae</taxon>
        <taxon>Halalkalibacter</taxon>
    </lineage>
</organism>
<comment type="caution">
    <text evidence="7">The sequence shown here is derived from an EMBL/GenBank/DDBJ whole genome shotgun (WGS) entry which is preliminary data.</text>
</comment>
<dbReference type="SUPFAM" id="SSF53720">
    <property type="entry name" value="ALDH-like"/>
    <property type="match status" value="1"/>
</dbReference>
<name>A0ABV6NJD4_9BACI</name>
<keyword evidence="3" id="KW-0520">NAD</keyword>
<dbReference type="InterPro" id="IPR029510">
    <property type="entry name" value="Ald_DH_CS_GLU"/>
</dbReference>